<dbReference type="Proteomes" id="UP000676246">
    <property type="component" value="Unassembled WGS sequence"/>
</dbReference>
<organism evidence="1 2">
    <name type="scientific">Ideonella alba</name>
    <dbReference type="NCBI Taxonomy" id="2824118"/>
    <lineage>
        <taxon>Bacteria</taxon>
        <taxon>Pseudomonadati</taxon>
        <taxon>Pseudomonadota</taxon>
        <taxon>Betaproteobacteria</taxon>
        <taxon>Burkholderiales</taxon>
        <taxon>Sphaerotilaceae</taxon>
        <taxon>Ideonella</taxon>
    </lineage>
</organism>
<evidence type="ECO:0000313" key="1">
    <source>
        <dbReference type="EMBL" id="MBQ0929182.1"/>
    </source>
</evidence>
<name>A0A940Y3Q6_9BURK</name>
<dbReference type="AlphaFoldDB" id="A0A940Y3Q6"/>
<dbReference type="EMBL" id="JAGQDD010000001">
    <property type="protein sequence ID" value="MBQ0929182.1"/>
    <property type="molecule type" value="Genomic_DNA"/>
</dbReference>
<keyword evidence="2" id="KW-1185">Reference proteome</keyword>
<evidence type="ECO:0000313" key="2">
    <source>
        <dbReference type="Proteomes" id="UP000676246"/>
    </source>
</evidence>
<dbReference type="RefSeq" id="WP_210851439.1">
    <property type="nucleotide sequence ID" value="NZ_JAGQDD010000001.1"/>
</dbReference>
<reference evidence="1 2" key="1">
    <citation type="submission" date="2021-04" db="EMBL/GenBank/DDBJ databases">
        <title>The genome sequence of Ideonella sp. 3Y2.</title>
        <authorList>
            <person name="Liu Y."/>
        </authorList>
    </citation>
    <scope>NUCLEOTIDE SEQUENCE [LARGE SCALE GENOMIC DNA]</scope>
    <source>
        <strain evidence="1 2">3Y2</strain>
    </source>
</reference>
<accession>A0A940Y3Q6</accession>
<gene>
    <name evidence="1" type="ORF">KAK03_01695</name>
</gene>
<comment type="caution">
    <text evidence="1">The sequence shown here is derived from an EMBL/GenBank/DDBJ whole genome shotgun (WGS) entry which is preliminary data.</text>
</comment>
<protein>
    <submittedName>
        <fullName evidence="1">Uncharacterized protein</fullName>
    </submittedName>
</protein>
<proteinExistence type="predicted"/>
<sequence>MKEAYNRHHPPPQLPRTYSAPIQSQVHFLTFAGGDDIFRRQVQRIEREAKELGCFDSIHALTDVSDHPWVQRLLLEHGPFLRTHKKGFGLWLWKPYLVHKAIRAIGDGDLLVYMDSGCELSQSGQNVFTEYLRYANVNEAMLWEIPFIERDWTSSYLIESLAVPSEYQASRQIQATWFIIKRTQRTLDLTDRWLNLCLLGSSEYLIGAPTDPNTGSSNLSFLTNHRQDQSIFSLLCKMHKLRPLPWQDRFAPWLYVRGSWIFQFPVHARRCKRNGVVHRLSTMGTLFDGKLSRIEFMTRVIAARLLYALLTAARIIMKPLRS</sequence>